<dbReference type="KEGG" id="ams:AMIS_29660"/>
<dbReference type="PANTHER" id="PTHR24321:SF8">
    <property type="entry name" value="ESTRADIOL 17-BETA-DEHYDROGENASE 8-RELATED"/>
    <property type="match status" value="1"/>
</dbReference>
<dbReference type="Pfam" id="PF13561">
    <property type="entry name" value="adh_short_C2"/>
    <property type="match status" value="1"/>
</dbReference>
<comment type="similarity">
    <text evidence="1">Belongs to the short-chain dehydrogenases/reductases (SDR) family.</text>
</comment>
<evidence type="ECO:0000259" key="4">
    <source>
        <dbReference type="SMART" id="SM00822"/>
    </source>
</evidence>
<dbReference type="FunFam" id="3.40.50.720:FF:000084">
    <property type="entry name" value="Short-chain dehydrogenase reductase"/>
    <property type="match status" value="1"/>
</dbReference>
<sequence>MDSFTDLVAVVTGGGSGIGAAVTAELRERGVRVGVLDLNPGEPAPGVLPVVADVADRVSLTSAMAAVAEEFGGVDILVNNAGISAVGGIDANDDEEWHRVLDINVVGIARATSAALPYLRRSRAAAIVNVSSIAAGAGLVQRALYSASKGAVHALTLSTAADLVTDGIRVNCVAPGTVDTPWVARLLARADDPVGERERLEARQPTGRLVTAQEVAGAVAYLASPASGATTGTSLAVDGGMAGLRLPARS</sequence>
<evidence type="ECO:0000256" key="2">
    <source>
        <dbReference type="ARBA" id="ARBA00023002"/>
    </source>
</evidence>
<name>I0H599_ACTM4</name>
<dbReference type="SMART" id="SM00822">
    <property type="entry name" value="PKS_KR"/>
    <property type="match status" value="1"/>
</dbReference>
<dbReference type="eggNOG" id="COG1028">
    <property type="taxonomic scope" value="Bacteria"/>
</dbReference>
<dbReference type="EMBL" id="AP012319">
    <property type="protein sequence ID" value="BAL88186.1"/>
    <property type="molecule type" value="Genomic_DNA"/>
</dbReference>
<feature type="domain" description="Ketoreductase" evidence="4">
    <location>
        <begin position="7"/>
        <end position="167"/>
    </location>
</feature>
<dbReference type="SUPFAM" id="SSF51735">
    <property type="entry name" value="NAD(P)-binding Rossmann-fold domains"/>
    <property type="match status" value="1"/>
</dbReference>
<dbReference type="PRINTS" id="PR00080">
    <property type="entry name" value="SDRFAMILY"/>
</dbReference>
<accession>I0H599</accession>
<reference evidence="5 6" key="1">
    <citation type="submission" date="2012-02" db="EMBL/GenBank/DDBJ databases">
        <title>Complete genome sequence of Actinoplanes missouriensis 431 (= NBRC 102363).</title>
        <authorList>
            <person name="Ohnishi Y."/>
            <person name="Ishikawa J."/>
            <person name="Sekine M."/>
            <person name="Hosoyama A."/>
            <person name="Harada T."/>
            <person name="Narita H."/>
            <person name="Hata T."/>
            <person name="Konno Y."/>
            <person name="Tutikane K."/>
            <person name="Fujita N."/>
            <person name="Horinouchi S."/>
            <person name="Hayakawa M."/>
        </authorList>
    </citation>
    <scope>NUCLEOTIDE SEQUENCE [LARGE SCALE GENOMIC DNA]</scope>
    <source>
        <strain evidence="6">ATCC 14538 / DSM 43046 / CBS 188.64 / JCM 3121 / NBRC 102363 / NCIMB 12654 / NRRL B-3342 / UNCC 431</strain>
    </source>
</reference>
<dbReference type="AlphaFoldDB" id="I0H599"/>
<dbReference type="InterPro" id="IPR057326">
    <property type="entry name" value="KR_dom"/>
</dbReference>
<evidence type="ECO:0000313" key="6">
    <source>
        <dbReference type="Proteomes" id="UP000007882"/>
    </source>
</evidence>
<dbReference type="PANTHER" id="PTHR24321">
    <property type="entry name" value="DEHYDROGENASES, SHORT CHAIN"/>
    <property type="match status" value="1"/>
</dbReference>
<dbReference type="RefSeq" id="WP_014443081.1">
    <property type="nucleotide sequence ID" value="NC_017093.1"/>
</dbReference>
<dbReference type="Gene3D" id="3.40.50.720">
    <property type="entry name" value="NAD(P)-binding Rossmann-like Domain"/>
    <property type="match status" value="1"/>
</dbReference>
<dbReference type="InterPro" id="IPR036291">
    <property type="entry name" value="NAD(P)-bd_dom_sf"/>
</dbReference>
<dbReference type="InterPro" id="IPR002347">
    <property type="entry name" value="SDR_fam"/>
</dbReference>
<dbReference type="CDD" id="cd05233">
    <property type="entry name" value="SDR_c"/>
    <property type="match status" value="1"/>
</dbReference>
<keyword evidence="3" id="KW-0520">NAD</keyword>
<dbReference type="OrthoDB" id="9789398at2"/>
<dbReference type="Proteomes" id="UP000007882">
    <property type="component" value="Chromosome"/>
</dbReference>
<dbReference type="GO" id="GO:0016491">
    <property type="term" value="F:oxidoreductase activity"/>
    <property type="evidence" value="ECO:0007669"/>
    <property type="project" value="UniProtKB-KW"/>
</dbReference>
<organism evidence="5 6">
    <name type="scientific">Actinoplanes missouriensis (strain ATCC 14538 / DSM 43046 / CBS 188.64 / JCM 3121 / NBRC 102363 / NCIMB 12654 / NRRL B-3342 / UNCC 431)</name>
    <dbReference type="NCBI Taxonomy" id="512565"/>
    <lineage>
        <taxon>Bacteria</taxon>
        <taxon>Bacillati</taxon>
        <taxon>Actinomycetota</taxon>
        <taxon>Actinomycetes</taxon>
        <taxon>Micromonosporales</taxon>
        <taxon>Micromonosporaceae</taxon>
        <taxon>Actinoplanes</taxon>
    </lineage>
</organism>
<dbReference type="STRING" id="512565.AMIS_29660"/>
<dbReference type="PATRIC" id="fig|512565.3.peg.2967"/>
<dbReference type="HOGENOM" id="CLU_010194_1_0_11"/>
<dbReference type="PRINTS" id="PR00081">
    <property type="entry name" value="GDHRDH"/>
</dbReference>
<dbReference type="InterPro" id="IPR020904">
    <property type="entry name" value="Sc_DH/Rdtase_CS"/>
</dbReference>
<proteinExistence type="inferred from homology"/>
<evidence type="ECO:0000256" key="3">
    <source>
        <dbReference type="ARBA" id="ARBA00023027"/>
    </source>
</evidence>
<evidence type="ECO:0000313" key="5">
    <source>
        <dbReference type="EMBL" id="BAL88186.1"/>
    </source>
</evidence>
<evidence type="ECO:0000256" key="1">
    <source>
        <dbReference type="ARBA" id="ARBA00006484"/>
    </source>
</evidence>
<gene>
    <name evidence="5" type="ordered locus">AMIS_29660</name>
</gene>
<keyword evidence="2" id="KW-0560">Oxidoreductase</keyword>
<dbReference type="PROSITE" id="PS00061">
    <property type="entry name" value="ADH_SHORT"/>
    <property type="match status" value="1"/>
</dbReference>
<protein>
    <submittedName>
        <fullName evidence="5">Putative short-chain dehydrogenase</fullName>
    </submittedName>
</protein>
<keyword evidence="6" id="KW-1185">Reference proteome</keyword>